<dbReference type="GO" id="GO:0016996">
    <property type="term" value="F:endo-alpha-(2,8)-sialidase activity"/>
    <property type="evidence" value="ECO:0007669"/>
    <property type="project" value="InterPro"/>
</dbReference>
<dbReference type="Proteomes" id="UP000008216">
    <property type="component" value="Chromosome"/>
</dbReference>
<dbReference type="Gene3D" id="1.20.5.1240">
    <property type="entry name" value="Endo-n-acetylneuraminidase"/>
    <property type="match status" value="1"/>
</dbReference>
<dbReference type="Gene3D" id="2.120.10.10">
    <property type="match status" value="1"/>
</dbReference>
<dbReference type="AlphaFoldDB" id="A0A0H2Z1F7"/>
<organism evidence="2 3">
    <name type="scientific">Escherichia coli O1:K1 / APEC</name>
    <dbReference type="NCBI Taxonomy" id="405955"/>
    <lineage>
        <taxon>Bacteria</taxon>
        <taxon>Pseudomonadati</taxon>
        <taxon>Pseudomonadota</taxon>
        <taxon>Gammaproteobacteria</taxon>
        <taxon>Enterobacterales</taxon>
        <taxon>Enterobacteriaceae</taxon>
        <taxon>Escherichia</taxon>
    </lineage>
</organism>
<dbReference type="RefSeq" id="WP_000218907.1">
    <property type="nucleotide sequence ID" value="NC_008563.1"/>
</dbReference>
<sequence>MTVSTEVDHNEYTGNGVTTSFPYTFRIFRKSDLVVQVSDLNGNVTELVLDTGYTVTGAGTYSGGSVVLPSPLATGWRITIDRVLDVVQETDLRNQGKFFPEVHEDAFDYLTMLIQQCFGWFRRALMKPSLLAKYYDAKQNKISNLADPSFEQDAVNNRSMRNYVDAAIAGVVGGFGWFIQYGSGAVYRTFQDKMRDAISPKDFGAVGDGINDDSTAISACLEASSPGYKIDGLGLTFKVSTLPDVSRFKNARFLFERIPGQPLFYASEDFIQGELFKITDTPWYNAWTQDKTFVYDNVIYAPFMAGDRHGVNNLHVAWVRSGDDGKTWTTPEWLTDLHENYPTVNYHCMSMGVVRNRLFAVIETRTVSGNKLQVAELWDRPMSRSLRVYGGITKAANQQVAYIRITDHGLFAGDFVNFSNSGVTGVTGNMTVTTVIDKNTFTVTTQNTQDVDQNNEGRYWSFGTSFHSSPWRKTSLGTIPSFVDGSTPVTEIHSFATISDNSFAVGYHNGDIGPRELGILYFSDAFGSPGSFVRRRIPAEYEANASEPCVKYYDGILYLTTRGTLSTQPGSSLHRSSDLGTSWNSLRFPNNVHHSNLPFAKVGDELIIFGSERAFGEWEGGEPDNRYAGNYPRTFMTRVNVNEWSLDNVEWVNVTDQIYQGGIVNSAVGVGSVCIKDNWLYYIFGGEDFLNPWSIGDNNRKYPYVHDGHPADLYCFRVKIKQEEFVSRDFVYGATPNRTLPTFMSTSGVRTVPVPVDFTDDVAVQSLTVHAGTSGQVRAEVKLEGNYAIIAKKVPSDDVTAQRLIVSGGETTSSADGAMITLHGSGSSTPRRAVYNALEHLFENGDVKPYLDNVNALGGPGNRFSTVYLGSNPVVTSDGTLKTEPVSPDEALLDAWGDVRYIAYKWLNAVAIKGEEGARIHHGVIAQQLRDVLISHGLMEEESTTCRYAFLCYDDYPAVYDDVITGQREMPLTDNDGSIIVDEDDNPVMVMEDIIERVEITPAGSRWGVRPDLLFYIEAAWQRREMDKIKERIQSLEER</sequence>
<dbReference type="InterPro" id="IPR036278">
    <property type="entry name" value="Sialidase_sf"/>
</dbReference>
<accession>A0A0H2Z1F7</accession>
<protein>
    <recommendedName>
        <fullName evidence="1">Peptidase S74 domain-containing protein</fullName>
    </recommendedName>
</protein>
<dbReference type="InterPro" id="IPR023366">
    <property type="entry name" value="ATP_synth_asu-like_sf"/>
</dbReference>
<reference evidence="2 3" key="1">
    <citation type="journal article" date="2007" name="J. Bacteriol.">
        <title>The genome sequence of avian pathogenic Escherichia coli strain O1:K1:H7 shares strong similarities with human extraintestinal pathogenic E. coli genomes.</title>
        <authorList>
            <person name="Johnson T.J."/>
            <person name="Kariyawasam S."/>
            <person name="Wannemuehler Y."/>
            <person name="Mangiamele P."/>
            <person name="Johnson S.J."/>
            <person name="Doetkott C."/>
            <person name="Skyberg J.A."/>
            <person name="Lynne A.M."/>
            <person name="Johnson J.R."/>
            <person name="Nolan L.K."/>
        </authorList>
    </citation>
    <scope>NUCLEOTIDE SEQUENCE [LARGE SCALE GENOMIC DNA]</scope>
    <source>
        <strain evidence="2">APEC O1</strain>
    </source>
</reference>
<name>A0A0H2Z1F7_ECOK1</name>
<dbReference type="PRINTS" id="PR00849">
    <property type="entry name" value="GLHYDRLASE58"/>
</dbReference>
<dbReference type="PROSITE" id="PS51688">
    <property type="entry name" value="ICA"/>
    <property type="match status" value="1"/>
</dbReference>
<dbReference type="SUPFAM" id="SSF50939">
    <property type="entry name" value="Sialidases"/>
    <property type="match status" value="1"/>
</dbReference>
<dbReference type="Gene3D" id="2.40.30.20">
    <property type="match status" value="1"/>
</dbReference>
<keyword evidence="3" id="KW-1185">Reference proteome</keyword>
<dbReference type="InterPro" id="IPR044914">
    <property type="entry name" value="Endosialidase_C_dom_sf"/>
</dbReference>
<dbReference type="KEGG" id="ecv:APECO1_4058"/>
<dbReference type="Pfam" id="PF12217">
    <property type="entry name" value="End_beta_propel"/>
    <property type="match status" value="1"/>
</dbReference>
<dbReference type="InterPro" id="IPR024430">
    <property type="entry name" value="Endosialidase_C_dom"/>
</dbReference>
<dbReference type="InterPro" id="IPR030392">
    <property type="entry name" value="S74_ICA"/>
</dbReference>
<dbReference type="EMBL" id="CP000468">
    <property type="protein sequence ID" value="ABJ01894.1"/>
    <property type="molecule type" value="Genomic_DNA"/>
</dbReference>
<dbReference type="Pfam" id="PF12218">
    <property type="entry name" value="End_N_terminal"/>
    <property type="match status" value="1"/>
</dbReference>
<evidence type="ECO:0000313" key="3">
    <source>
        <dbReference type="Proteomes" id="UP000008216"/>
    </source>
</evidence>
<dbReference type="CDD" id="cd10144">
    <property type="entry name" value="Peptidase_S74_CIMCD"/>
    <property type="match status" value="1"/>
</dbReference>
<dbReference type="Gene3D" id="1.20.5.100">
    <property type="entry name" value="Cytochrome c1, transmembrane anchor, C-terminal"/>
    <property type="match status" value="1"/>
</dbReference>
<dbReference type="Gene3D" id="3.30.750.60">
    <property type="entry name" value="Endosialidase, N-terminal extension domain"/>
    <property type="match status" value="1"/>
</dbReference>
<gene>
    <name evidence="2" type="ORF">APECO1_4058</name>
</gene>
<feature type="domain" description="Peptidase S74" evidence="1">
    <location>
        <begin position="877"/>
        <end position="1039"/>
    </location>
</feature>
<dbReference type="InterPro" id="IPR024429">
    <property type="entry name" value="Endosialidase_N-extension"/>
</dbReference>
<dbReference type="InterPro" id="IPR024427">
    <property type="entry name" value="B-barrel_Endosialidase"/>
</dbReference>
<dbReference type="Gene3D" id="3.30.2460.10">
    <property type="entry name" value="Endo-n-acetylneuraminidase domain"/>
    <property type="match status" value="1"/>
</dbReference>
<dbReference type="SUPFAM" id="SSF69349">
    <property type="entry name" value="Phage fibre proteins"/>
    <property type="match status" value="1"/>
</dbReference>
<dbReference type="Pfam" id="PF13884">
    <property type="entry name" value="Peptidase_S74"/>
    <property type="match status" value="1"/>
</dbReference>
<dbReference type="InterPro" id="IPR024428">
    <property type="entry name" value="Endosialidase_beta_prop"/>
</dbReference>
<proteinExistence type="predicted"/>
<evidence type="ECO:0000259" key="1">
    <source>
        <dbReference type="PROSITE" id="PS51688"/>
    </source>
</evidence>
<dbReference type="Pfam" id="PF12219">
    <property type="entry name" value="End_tail_spike"/>
    <property type="match status" value="1"/>
</dbReference>
<evidence type="ECO:0000313" key="2">
    <source>
        <dbReference type="EMBL" id="ABJ01894.1"/>
    </source>
</evidence>
<dbReference type="InterPro" id="IPR012334">
    <property type="entry name" value="Pectin_lyas_fold"/>
</dbReference>
<dbReference type="Pfam" id="PF12195">
    <property type="entry name" value="End_beta_barrel"/>
    <property type="match status" value="1"/>
</dbReference>
<dbReference type="HOGENOM" id="CLU_012553_0_0_6"/>
<dbReference type="InterPro" id="IPR001724">
    <property type="entry name" value="Glycl_Hydrolase_58"/>
</dbReference>
<dbReference type="Gene3D" id="2.160.20.10">
    <property type="entry name" value="Single-stranded right-handed beta-helix, Pectin lyase-like"/>
    <property type="match status" value="1"/>
</dbReference>
<dbReference type="Gene3D" id="4.10.1090.10">
    <property type="entry name" value="Endosialidase, domain 4"/>
    <property type="match status" value="1"/>
</dbReference>